<dbReference type="Proteomes" id="UP000236621">
    <property type="component" value="Unassembled WGS sequence"/>
</dbReference>
<feature type="domain" description="CobW C-terminal" evidence="2">
    <location>
        <begin position="294"/>
        <end position="500"/>
    </location>
</feature>
<reference evidence="3 4" key="1">
    <citation type="submission" date="2017-08" db="EMBL/GenBank/DDBJ databases">
        <title>Harnessing the power of phylogenomics to disentangle the directionality and signatures of interkingdom host jumping in the parasitic fungal genus Tolypocladium.</title>
        <authorList>
            <person name="Quandt C.A."/>
            <person name="Patterson W."/>
            <person name="Spatafora J.W."/>
        </authorList>
    </citation>
    <scope>NUCLEOTIDE SEQUENCE [LARGE SCALE GENOMIC DNA]</scope>
    <source>
        <strain evidence="3 4">CBS 113982</strain>
    </source>
</reference>
<name>A0A2K3QJX3_9HYPO</name>
<dbReference type="InterPro" id="IPR011629">
    <property type="entry name" value="CobW-like_C"/>
</dbReference>
<dbReference type="InterPro" id="IPR027417">
    <property type="entry name" value="P-loop_NTPase"/>
</dbReference>
<dbReference type="Pfam" id="PF07683">
    <property type="entry name" value="CobW_C"/>
    <property type="match status" value="1"/>
</dbReference>
<dbReference type="SUPFAM" id="SSF52540">
    <property type="entry name" value="P-loop containing nucleoside triphosphate hydrolases"/>
    <property type="match status" value="1"/>
</dbReference>
<dbReference type="PANTHER" id="PTHR43603">
    <property type="entry name" value="COBW DOMAIN-CONTAINING PROTEIN DDB_G0274527"/>
    <property type="match status" value="1"/>
</dbReference>
<evidence type="ECO:0000256" key="1">
    <source>
        <dbReference type="SAM" id="MobiDB-lite"/>
    </source>
</evidence>
<accession>A0A2K3QJX3</accession>
<proteinExistence type="predicted"/>
<dbReference type="EMBL" id="NRSZ01000338">
    <property type="protein sequence ID" value="PNY27834.1"/>
    <property type="molecule type" value="Genomic_DNA"/>
</dbReference>
<dbReference type="InterPro" id="IPR003495">
    <property type="entry name" value="CobW/HypB/UreG_nucleotide-bd"/>
</dbReference>
<dbReference type="SUPFAM" id="SSF90002">
    <property type="entry name" value="Hypothetical protein YjiA, C-terminal domain"/>
    <property type="match status" value="1"/>
</dbReference>
<organism evidence="3 4">
    <name type="scientific">Tolypocladium capitatum</name>
    <dbReference type="NCBI Taxonomy" id="45235"/>
    <lineage>
        <taxon>Eukaryota</taxon>
        <taxon>Fungi</taxon>
        <taxon>Dikarya</taxon>
        <taxon>Ascomycota</taxon>
        <taxon>Pezizomycotina</taxon>
        <taxon>Sordariomycetes</taxon>
        <taxon>Hypocreomycetidae</taxon>
        <taxon>Hypocreales</taxon>
        <taxon>Ophiocordycipitaceae</taxon>
        <taxon>Tolypocladium</taxon>
    </lineage>
</organism>
<dbReference type="Pfam" id="PF02492">
    <property type="entry name" value="cobW"/>
    <property type="match status" value="1"/>
</dbReference>
<dbReference type="CDD" id="cd03112">
    <property type="entry name" value="CobW-like"/>
    <property type="match status" value="1"/>
</dbReference>
<gene>
    <name evidence="3" type="ORF">TCAP_02234</name>
</gene>
<dbReference type="PANTHER" id="PTHR43603:SF1">
    <property type="entry name" value="ZINC-REGULATED GTPASE METALLOPROTEIN ACTIVATOR 1"/>
    <property type="match status" value="1"/>
</dbReference>
<protein>
    <submittedName>
        <fullName evidence="3">Metal chaperone YciC</fullName>
    </submittedName>
</protein>
<evidence type="ECO:0000259" key="2">
    <source>
        <dbReference type="SMART" id="SM00833"/>
    </source>
</evidence>
<dbReference type="OrthoDB" id="272672at2759"/>
<evidence type="ECO:0000313" key="4">
    <source>
        <dbReference type="Proteomes" id="UP000236621"/>
    </source>
</evidence>
<comment type="caution">
    <text evidence="3">The sequence shown here is derived from an EMBL/GenBank/DDBJ whole genome shotgun (WGS) entry which is preliminary data.</text>
</comment>
<dbReference type="AlphaFoldDB" id="A0A2K3QJX3"/>
<keyword evidence="4" id="KW-1185">Reference proteome</keyword>
<dbReference type="STRING" id="45235.A0A2K3QJX3"/>
<evidence type="ECO:0000313" key="3">
    <source>
        <dbReference type="EMBL" id="PNY27834.1"/>
    </source>
</evidence>
<dbReference type="InterPro" id="IPR051927">
    <property type="entry name" value="Zn_Chap_cDPG_Synth"/>
</dbReference>
<dbReference type="SMART" id="SM00833">
    <property type="entry name" value="CobW_C"/>
    <property type="match status" value="1"/>
</dbReference>
<sequence length="552" mass="61939">MASLGNTKSITSGKSDECTTTLLVPERPLPVTLLSGFLGSGKTTVLQHILRSKHGLRIAVVVNDIGAINIDAALINKGHQATMTDENIIALQNGCICCTLRGDLLQELVRIAQLQRFDYIVIESSGISEPELVAGTFDARLAENEAGGLGMFARLDTTVTVIDAFTVLHDFDTADFLSFRRHDVTPEDERTVSDLMVDQIEFADVVILNKTDMVDDAAKQVARNVIRRLNHRAEILEASYGRVDVREVVNTGLFKLYDTPSEYGWPEELPDMAIHEEEDLSMLAPKPQTKRYNEQSFIYSRNRPFHPKRLFTLLHKTFILQLEKPLYGYDEEGDDEGDREDGQEVGDEIDWDRDDSHSSGSTAGTMGRDVSQRSSSSTCRAIPSPTPKRMSRSREERAKLPVNPVPHDVILATKRAHPILSRLFRSKGEYHLATRPHRAGDWSQAGAILTLTSGPAWVRAQDAAKNMTGHGEWGRHCQKLVFIGEGLDSVALEGMLDDCLLTDIEFRWWHEVMRNGSMDDVQKREMLRNLFEDAFPDWEDDFEDMEFGGHGL</sequence>
<dbReference type="Gene3D" id="3.40.50.300">
    <property type="entry name" value="P-loop containing nucleotide triphosphate hydrolases"/>
    <property type="match status" value="1"/>
</dbReference>
<feature type="compositionally biased region" description="Acidic residues" evidence="1">
    <location>
        <begin position="329"/>
        <end position="353"/>
    </location>
</feature>
<feature type="region of interest" description="Disordered" evidence="1">
    <location>
        <begin position="329"/>
        <end position="397"/>
    </location>
</feature>